<proteinExistence type="predicted"/>
<dbReference type="Proteomes" id="UP000033434">
    <property type="component" value="Unassembled WGS sequence"/>
</dbReference>
<dbReference type="EMBL" id="AUXW01000141">
    <property type="protein sequence ID" value="KKE83792.1"/>
    <property type="molecule type" value="Genomic_DNA"/>
</dbReference>
<comment type="caution">
    <text evidence="1">The sequence shown here is derived from an EMBL/GenBank/DDBJ whole genome shotgun (WGS) entry which is preliminary data.</text>
</comment>
<dbReference type="AlphaFoldDB" id="A0A0F6AC43"/>
<accession>A0A0F6AC43</accession>
<protein>
    <recommendedName>
        <fullName evidence="3">DUF5610 domain-containing protein</fullName>
    </recommendedName>
</protein>
<gene>
    <name evidence="1" type="ORF">N479_12430</name>
</gene>
<evidence type="ECO:0000313" key="1">
    <source>
        <dbReference type="EMBL" id="KKE83792.1"/>
    </source>
</evidence>
<dbReference type="PATRIC" id="fig|1129367.4.peg.2275"/>
<evidence type="ECO:0008006" key="3">
    <source>
        <dbReference type="Google" id="ProtNLM"/>
    </source>
</evidence>
<reference evidence="1 2" key="1">
    <citation type="journal article" date="2015" name="BMC Genomics">
        <title>Genome mining reveals unlocked bioactive potential of marine Gram-negative bacteria.</title>
        <authorList>
            <person name="Machado H."/>
            <person name="Sonnenschein E.C."/>
            <person name="Melchiorsen J."/>
            <person name="Gram L."/>
        </authorList>
    </citation>
    <scope>NUCLEOTIDE SEQUENCE [LARGE SCALE GENOMIC DNA]</scope>
    <source>
        <strain evidence="1 2">S4054</strain>
    </source>
</reference>
<dbReference type="RefSeq" id="WP_046355931.1">
    <property type="nucleotide sequence ID" value="NZ_AUXW01000141.1"/>
</dbReference>
<name>A0A0F6AC43_9GAMM</name>
<sequence length="205" mass="22627">MTINFNIHSSLTTSTQAQSHSVSLKTQSESAEVKLVEEQSASDDSSPIAVFSGDAPGNSPYSALLNPEGFDFDNMSINEFHGIVDAIRTLESDMTRASGFTGSLSGTFWEEVMDVKGSLETIDYTLRDFTADEKINITHFFAEHVEGAAQMEKENYRSFHGVLANAKQTQHTAHKIISESFIKDYQEKAVAFLQSQETKIVDTQA</sequence>
<organism evidence="1 2">
    <name type="scientific">Pseudoalteromonas luteoviolacea S4054</name>
    <dbReference type="NCBI Taxonomy" id="1129367"/>
    <lineage>
        <taxon>Bacteria</taxon>
        <taxon>Pseudomonadati</taxon>
        <taxon>Pseudomonadota</taxon>
        <taxon>Gammaproteobacteria</taxon>
        <taxon>Alteromonadales</taxon>
        <taxon>Pseudoalteromonadaceae</taxon>
        <taxon>Pseudoalteromonas</taxon>
    </lineage>
</organism>
<evidence type="ECO:0000313" key="2">
    <source>
        <dbReference type="Proteomes" id="UP000033434"/>
    </source>
</evidence>